<organism evidence="7">
    <name type="scientific">uncultured Nocardioides sp</name>
    <dbReference type="NCBI Taxonomy" id="198441"/>
    <lineage>
        <taxon>Bacteria</taxon>
        <taxon>Bacillati</taxon>
        <taxon>Actinomycetota</taxon>
        <taxon>Actinomycetes</taxon>
        <taxon>Propionibacteriales</taxon>
        <taxon>Nocardioidaceae</taxon>
        <taxon>Nocardioides</taxon>
        <taxon>environmental samples</taxon>
    </lineage>
</organism>
<evidence type="ECO:0000313" key="7">
    <source>
        <dbReference type="EMBL" id="CAA9368918.1"/>
    </source>
</evidence>
<feature type="signal peptide" evidence="6">
    <location>
        <begin position="1"/>
        <end position="19"/>
    </location>
</feature>
<evidence type="ECO:0000256" key="3">
    <source>
        <dbReference type="ARBA" id="ARBA00022989"/>
    </source>
</evidence>
<keyword evidence="3" id="KW-1133">Transmembrane helix</keyword>
<evidence type="ECO:0000256" key="2">
    <source>
        <dbReference type="ARBA" id="ARBA00022692"/>
    </source>
</evidence>
<dbReference type="Pfam" id="PF07681">
    <property type="entry name" value="DoxX"/>
    <property type="match status" value="1"/>
</dbReference>
<feature type="chain" id="PRO_5038570104" description="DoxX family protein" evidence="6">
    <location>
        <begin position="20"/>
        <end position="176"/>
    </location>
</feature>
<sequence>MTITRLIARPLLASTFVVGAVNALKNAEASAVRAKPVTDRIVSLAQRSAPNAPVPTDPVTLVRLNAAAQLAGAAALATGRAPRIGSLVLAATLVPTTLARHRFWEETEPAARAEHRTHFAKNAAVLGGVLIAGVDTEGQPGVAWRARRAAKDVRREARQLAKATRREAKLARAQLT</sequence>
<evidence type="ECO:0000256" key="1">
    <source>
        <dbReference type="ARBA" id="ARBA00004141"/>
    </source>
</evidence>
<proteinExistence type="predicted"/>
<dbReference type="InterPro" id="IPR032808">
    <property type="entry name" value="DoxX"/>
</dbReference>
<keyword evidence="4" id="KW-0472">Membrane</keyword>
<evidence type="ECO:0000256" key="5">
    <source>
        <dbReference type="SAM" id="Coils"/>
    </source>
</evidence>
<protein>
    <recommendedName>
        <fullName evidence="8">DoxX family protein</fullName>
    </recommendedName>
</protein>
<name>A0A6J4MX87_9ACTN</name>
<dbReference type="AlphaFoldDB" id="A0A6J4MX87"/>
<evidence type="ECO:0000256" key="6">
    <source>
        <dbReference type="SAM" id="SignalP"/>
    </source>
</evidence>
<evidence type="ECO:0008006" key="8">
    <source>
        <dbReference type="Google" id="ProtNLM"/>
    </source>
</evidence>
<dbReference type="GO" id="GO:0016020">
    <property type="term" value="C:membrane"/>
    <property type="evidence" value="ECO:0007669"/>
    <property type="project" value="UniProtKB-SubCell"/>
</dbReference>
<keyword evidence="2" id="KW-0812">Transmembrane</keyword>
<gene>
    <name evidence="7" type="ORF">AVDCRST_MAG32-389</name>
</gene>
<accession>A0A6J4MX87</accession>
<comment type="subcellular location">
    <subcellularLocation>
        <location evidence="1">Membrane</location>
        <topology evidence="1">Multi-pass membrane protein</topology>
    </subcellularLocation>
</comment>
<keyword evidence="6" id="KW-0732">Signal</keyword>
<dbReference type="EMBL" id="CADCUM010000018">
    <property type="protein sequence ID" value="CAA9368918.1"/>
    <property type="molecule type" value="Genomic_DNA"/>
</dbReference>
<feature type="coiled-coil region" evidence="5">
    <location>
        <begin position="146"/>
        <end position="174"/>
    </location>
</feature>
<keyword evidence="5" id="KW-0175">Coiled coil</keyword>
<evidence type="ECO:0000256" key="4">
    <source>
        <dbReference type="ARBA" id="ARBA00023136"/>
    </source>
</evidence>
<reference evidence="7" key="1">
    <citation type="submission" date="2020-02" db="EMBL/GenBank/DDBJ databases">
        <authorList>
            <person name="Meier V. D."/>
        </authorList>
    </citation>
    <scope>NUCLEOTIDE SEQUENCE</scope>
    <source>
        <strain evidence="7">AVDCRST_MAG32</strain>
    </source>
</reference>